<dbReference type="InterPro" id="IPR001932">
    <property type="entry name" value="PPM-type_phosphatase-like_dom"/>
</dbReference>
<name>A0ABN4TXX6_9BURK</name>
<evidence type="ECO:0000313" key="2">
    <source>
        <dbReference type="EMBL" id="AOZ09925.1"/>
    </source>
</evidence>
<reference evidence="2 3" key="1">
    <citation type="submission" date="2016-10" db="EMBL/GenBank/DDBJ databases">
        <title>Complete genome sequences of three Cupriavidus strains isolated from various Malaysian environments.</title>
        <authorList>
            <person name="Abdullah A.A.-A."/>
            <person name="Shafie N.A.H."/>
            <person name="Lau N.S."/>
        </authorList>
    </citation>
    <scope>NUCLEOTIDE SEQUENCE [LARGE SCALE GENOMIC DNA]</scope>
    <source>
        <strain evidence="2 3">USMAA1020</strain>
    </source>
</reference>
<protein>
    <recommendedName>
        <fullName evidence="1">PPM-type phosphatase domain-containing protein</fullName>
    </recommendedName>
</protein>
<proteinExistence type="predicted"/>
<dbReference type="SUPFAM" id="SSF81606">
    <property type="entry name" value="PP2C-like"/>
    <property type="match status" value="1"/>
</dbReference>
<feature type="domain" description="PPM-type phosphatase" evidence="1">
    <location>
        <begin position="11"/>
        <end position="217"/>
    </location>
</feature>
<accession>A0ABN4TXX6</accession>
<evidence type="ECO:0000259" key="1">
    <source>
        <dbReference type="Pfam" id="PF13672"/>
    </source>
</evidence>
<dbReference type="InterPro" id="IPR036457">
    <property type="entry name" value="PPM-type-like_dom_sf"/>
</dbReference>
<sequence length="253" mass="26530">MGWRVFSASATGKTHLDQGLPCQDASAHAVVGEILVAAVCDGAGSARYSQAGAEFFARSTVHALATRLRQGEELPELEPALFEQAIAAVIGRVREALQEIAIAAGAGLDDYATTVVGVVADPRGGGFFHIGDGVGVACSRLAAAGPDISLPLNGEYANETFFVTGPDWRRRLRTTAIRQDPSSVLLMSDGSMPFAMCKGNSGLYGPFIEPVERFLRQAPSGHAGCQALAATLADPRTHAITGDDKTLLIAHRE</sequence>
<dbReference type="Gene3D" id="3.60.40.10">
    <property type="entry name" value="PPM-type phosphatase domain"/>
    <property type="match status" value="1"/>
</dbReference>
<evidence type="ECO:0000313" key="3">
    <source>
        <dbReference type="Proteomes" id="UP000177515"/>
    </source>
</evidence>
<dbReference type="Pfam" id="PF13672">
    <property type="entry name" value="PP2C_2"/>
    <property type="match status" value="1"/>
</dbReference>
<gene>
    <name evidence="2" type="ORF">BKK80_30045</name>
</gene>
<keyword evidence="3" id="KW-1185">Reference proteome</keyword>
<organism evidence="2 3">
    <name type="scientific">Cupriavidus malaysiensis</name>
    <dbReference type="NCBI Taxonomy" id="367825"/>
    <lineage>
        <taxon>Bacteria</taxon>
        <taxon>Pseudomonadati</taxon>
        <taxon>Pseudomonadota</taxon>
        <taxon>Betaproteobacteria</taxon>
        <taxon>Burkholderiales</taxon>
        <taxon>Burkholderiaceae</taxon>
        <taxon>Cupriavidus</taxon>
    </lineage>
</organism>
<dbReference type="EMBL" id="CP017755">
    <property type="protein sequence ID" value="AOZ09925.1"/>
    <property type="molecule type" value="Genomic_DNA"/>
</dbReference>
<dbReference type="Proteomes" id="UP000177515">
    <property type="component" value="Chromosome 2"/>
</dbReference>